<evidence type="ECO:0000256" key="3">
    <source>
        <dbReference type="ARBA" id="ARBA00022729"/>
    </source>
</evidence>
<dbReference type="Gene3D" id="3.10.20.310">
    <property type="entry name" value="membrane protein fhac"/>
    <property type="match status" value="1"/>
</dbReference>
<dbReference type="InterPro" id="IPR039910">
    <property type="entry name" value="D15-like"/>
</dbReference>
<evidence type="ECO:0000313" key="9">
    <source>
        <dbReference type="Proteomes" id="UP001501207"/>
    </source>
</evidence>
<dbReference type="RefSeq" id="WP_344973966.1">
    <property type="nucleotide sequence ID" value="NZ_BAABFN010000001.1"/>
</dbReference>
<dbReference type="EMBL" id="BAABFN010000001">
    <property type="protein sequence ID" value="GAA4300878.1"/>
    <property type="molecule type" value="Genomic_DNA"/>
</dbReference>
<evidence type="ECO:0000313" key="8">
    <source>
        <dbReference type="EMBL" id="GAA4300878.1"/>
    </source>
</evidence>
<gene>
    <name evidence="8" type="ORF">GCM10023143_02260</name>
</gene>
<evidence type="ECO:0000256" key="1">
    <source>
        <dbReference type="ARBA" id="ARBA00004370"/>
    </source>
</evidence>
<evidence type="ECO:0000256" key="2">
    <source>
        <dbReference type="ARBA" id="ARBA00022692"/>
    </source>
</evidence>
<accession>A0ABP8FD84</accession>
<feature type="signal peptide" evidence="6">
    <location>
        <begin position="1"/>
        <end position="31"/>
    </location>
</feature>
<dbReference type="PANTHER" id="PTHR12815">
    <property type="entry name" value="SORTING AND ASSEMBLY MACHINERY SAMM50 PROTEIN FAMILY MEMBER"/>
    <property type="match status" value="1"/>
</dbReference>
<proteinExistence type="predicted"/>
<comment type="subcellular location">
    <subcellularLocation>
        <location evidence="1">Membrane</location>
    </subcellularLocation>
</comment>
<keyword evidence="9" id="KW-1185">Reference proteome</keyword>
<dbReference type="Gene3D" id="2.40.160.50">
    <property type="entry name" value="membrane protein fhac: a member of the omp85/tpsb transporter family"/>
    <property type="match status" value="1"/>
</dbReference>
<dbReference type="Pfam" id="PF01103">
    <property type="entry name" value="Omp85"/>
    <property type="match status" value="1"/>
</dbReference>
<comment type="caution">
    <text evidence="8">The sequence shown here is derived from an EMBL/GenBank/DDBJ whole genome shotgun (WGS) entry which is preliminary data.</text>
</comment>
<keyword evidence="4" id="KW-0472">Membrane</keyword>
<organism evidence="8 9">
    <name type="scientific">Compostibacter hankyongensis</name>
    <dbReference type="NCBI Taxonomy" id="1007089"/>
    <lineage>
        <taxon>Bacteria</taxon>
        <taxon>Pseudomonadati</taxon>
        <taxon>Bacteroidota</taxon>
        <taxon>Chitinophagia</taxon>
        <taxon>Chitinophagales</taxon>
        <taxon>Chitinophagaceae</taxon>
        <taxon>Compostibacter</taxon>
    </lineage>
</organism>
<evidence type="ECO:0000259" key="7">
    <source>
        <dbReference type="Pfam" id="PF01103"/>
    </source>
</evidence>
<sequence length="798" mass="91052">MNNPNVHTKMRWSLLLPAALSLLVCSCSNLKYLPANEQLYVGGKVNFDPKVKDQKDLTEELEGLLRPKPNSKVLGLRYKLWLYNISKPPKGKGLNYLLHEKWGEPPVLARTLDLDKNRDILVNRLQNRGFFQGAVDADSSGKNRKVTAVYTADAGHRYTIREVRFPQEDDPLDSLIRGTAKSTLLKPGDYYDLDRIKDERERIDAALKEQGYFYFSPDNLIMRVDSSLGGVVDINVRVKDDAPEKGLRPYAIRNININTNYSLSGNQRRRRGEEYTYGDFSILDTRHQFRPIIFKRSVFFKHGGLYTRRMHNLTLNRLVNLNVFKFVKLEFTDVLQNPKDSLAREKARDTAGIERVDFSERPQATDSLGRGLMDANFYLTPDKKKSLRFQVSGYSKSNNFVGSEVSISARNRNWLKGAELLEVKLAGGFETQVGGKQVTGSSNSYSLSPEVNLYIPRFITPFKGINGSTIFVPKTILNVGYELLKRTGFYNLNSFRFQGGYNWKENEAKEHTLNVVSVNYVLPSHITDTFQHRLDLDPVLRQSFEKQFIIGTNYNYVYNDQLIRESRFNTYFNGNVDVAGNLLGAVMGKHDFEHPATIGNIPFSQYVRLSADVRNYWKLNKNVRWVNRLFIGYGYAYGNSRSLPFVKQFYIGGSNSIRAFRARALGPGTYYTRENNLFANEAGDIKLEMNTELRAKLFGLVNGAVFVDAGNIWLQRATPERPGGEFHFSKALSQLAVGTGVGLRFDFSILLLRLDLAFPLRKPYLPEGRRWVLDQINFGDAGWRKENLVLNIAIGYPF</sequence>
<name>A0ABP8FD84_9BACT</name>
<keyword evidence="5" id="KW-0998">Cell outer membrane</keyword>
<keyword evidence="2" id="KW-0812">Transmembrane</keyword>
<evidence type="ECO:0000256" key="6">
    <source>
        <dbReference type="SAM" id="SignalP"/>
    </source>
</evidence>
<evidence type="ECO:0000256" key="4">
    <source>
        <dbReference type="ARBA" id="ARBA00023136"/>
    </source>
</evidence>
<feature type="chain" id="PRO_5047516393" evidence="6">
    <location>
        <begin position="32"/>
        <end position="798"/>
    </location>
</feature>
<protein>
    <submittedName>
        <fullName evidence="8">BamA/TamA family outer membrane protein</fullName>
    </submittedName>
</protein>
<dbReference type="Proteomes" id="UP001501207">
    <property type="component" value="Unassembled WGS sequence"/>
</dbReference>
<dbReference type="PANTHER" id="PTHR12815:SF47">
    <property type="entry name" value="TRANSLOCATION AND ASSEMBLY MODULE SUBUNIT TAMA"/>
    <property type="match status" value="1"/>
</dbReference>
<feature type="domain" description="Bacterial surface antigen (D15)" evidence="7">
    <location>
        <begin position="604"/>
        <end position="763"/>
    </location>
</feature>
<dbReference type="InterPro" id="IPR000184">
    <property type="entry name" value="Bac_surfAg_D15"/>
</dbReference>
<evidence type="ECO:0000256" key="5">
    <source>
        <dbReference type="ARBA" id="ARBA00023237"/>
    </source>
</evidence>
<keyword evidence="3 6" id="KW-0732">Signal</keyword>
<reference evidence="9" key="1">
    <citation type="journal article" date="2019" name="Int. J. Syst. Evol. Microbiol.">
        <title>The Global Catalogue of Microorganisms (GCM) 10K type strain sequencing project: providing services to taxonomists for standard genome sequencing and annotation.</title>
        <authorList>
            <consortium name="The Broad Institute Genomics Platform"/>
            <consortium name="The Broad Institute Genome Sequencing Center for Infectious Disease"/>
            <person name="Wu L."/>
            <person name="Ma J."/>
        </authorList>
    </citation>
    <scope>NUCLEOTIDE SEQUENCE [LARGE SCALE GENOMIC DNA]</scope>
    <source>
        <strain evidence="9">JCM 17664</strain>
    </source>
</reference>